<feature type="region of interest" description="Disordered" evidence="1">
    <location>
        <begin position="1"/>
        <end position="20"/>
    </location>
</feature>
<evidence type="ECO:0000256" key="1">
    <source>
        <dbReference type="SAM" id="MobiDB-lite"/>
    </source>
</evidence>
<dbReference type="AlphaFoldDB" id="A0A8R1Y0X4"/>
<keyword evidence="3" id="KW-1185">Reference proteome</keyword>
<reference evidence="2" key="2">
    <citation type="submission" date="2022-06" db="UniProtKB">
        <authorList>
            <consortium name="EnsemblMetazoa"/>
        </authorList>
    </citation>
    <scope>IDENTIFICATION</scope>
</reference>
<accession>A0A8R1Y0X4</accession>
<dbReference type="EMBL" id="CMVM020000164">
    <property type="status" value="NOT_ANNOTATED_CDS"/>
    <property type="molecule type" value="Genomic_DNA"/>
</dbReference>
<dbReference type="EnsemblMetazoa" id="OVOC5954.1">
    <property type="protein sequence ID" value="OVOC5954.1"/>
    <property type="gene ID" value="WBGene00242763"/>
</dbReference>
<organism evidence="2 3">
    <name type="scientific">Onchocerca volvulus</name>
    <dbReference type="NCBI Taxonomy" id="6282"/>
    <lineage>
        <taxon>Eukaryota</taxon>
        <taxon>Metazoa</taxon>
        <taxon>Ecdysozoa</taxon>
        <taxon>Nematoda</taxon>
        <taxon>Chromadorea</taxon>
        <taxon>Rhabditida</taxon>
        <taxon>Spirurina</taxon>
        <taxon>Spiruromorpha</taxon>
        <taxon>Filarioidea</taxon>
        <taxon>Onchocercidae</taxon>
        <taxon>Onchocerca</taxon>
    </lineage>
</organism>
<reference evidence="3" key="1">
    <citation type="submission" date="2013-10" db="EMBL/GenBank/DDBJ databases">
        <title>Genome sequencing of Onchocerca volvulus.</title>
        <authorList>
            <person name="Cotton J."/>
            <person name="Tsai J."/>
            <person name="Stanley E."/>
            <person name="Tracey A."/>
            <person name="Holroyd N."/>
            <person name="Lustigman S."/>
            <person name="Berriman M."/>
        </authorList>
    </citation>
    <scope>NUCLEOTIDE SEQUENCE</scope>
</reference>
<sequence length="51" mass="5937">MKENDAVDVGHKQDTNTGEHLRTNYTLRLDNLIRQESTNDDLIMLNSPRPR</sequence>
<proteinExistence type="predicted"/>
<evidence type="ECO:0000313" key="2">
    <source>
        <dbReference type="EnsemblMetazoa" id="OVOC5954.1"/>
    </source>
</evidence>
<name>A0A8R1Y0X4_ONCVO</name>
<dbReference type="Proteomes" id="UP000024404">
    <property type="component" value="Unassembled WGS sequence"/>
</dbReference>
<evidence type="ECO:0000313" key="3">
    <source>
        <dbReference type="Proteomes" id="UP000024404"/>
    </source>
</evidence>
<protein>
    <submittedName>
        <fullName evidence="2">Uncharacterized protein</fullName>
    </submittedName>
</protein>